<dbReference type="GO" id="GO:0005829">
    <property type="term" value="C:cytosol"/>
    <property type="evidence" value="ECO:0007669"/>
    <property type="project" value="TreeGrafter"/>
</dbReference>
<dbReference type="PANTHER" id="PTHR43284:SF1">
    <property type="entry name" value="ASPARAGINE SYNTHETASE"/>
    <property type="match status" value="1"/>
</dbReference>
<dbReference type="CDD" id="cd00712">
    <property type="entry name" value="AsnB"/>
    <property type="match status" value="1"/>
</dbReference>
<dbReference type="SUPFAM" id="SSF56235">
    <property type="entry name" value="N-terminal nucleophile aminohydrolases (Ntn hydrolases)"/>
    <property type="match status" value="1"/>
</dbReference>
<evidence type="ECO:0000256" key="1">
    <source>
        <dbReference type="ARBA" id="ARBA00005187"/>
    </source>
</evidence>
<dbReference type="Gene3D" id="3.60.20.10">
    <property type="entry name" value="Glutamine Phosphoribosylpyrophosphate, subunit 1, domain 1"/>
    <property type="match status" value="1"/>
</dbReference>
<keyword evidence="11" id="KW-1185">Reference proteome</keyword>
<keyword evidence="5" id="KW-0067">ATP-binding</keyword>
<sequence>MCGIAGFVGVVDEDAIPMLRRMADAMVHRGPDGEGYATGREFGLAHRRLAVIDRETGDQPMWTPDGRHAIVYNGEVYNYRELRYELKTLGHEFVTNSDTEVVLAAWREWGDRAFDRFNGMFALAIADTESGNVVLARDQFGIKPLYLATAPGGTVVFGSEFRPIFASHLIPRKPDDTTIYRYLRFRVHDDTARTFFDGISRLLPGERAIITPDGTIQRETYTTLFSDMRELAKRREPYNLVVASRFDVELRTAVRRRLVSDVPVGTALSGGLDSSTIVAVTNDLLTGADRDAAAVGRHQQTFSAVFPGQLNDEERYVDALAERCRHSLRVHKVQPHADRFLAELGDFILTQEEPVISTGPYAQYCVMRQAARHVTVMVDGQGADEMMAGYVPYYLVYLRQLWRSGRRGRAARELASSLDVLWRLGRFTVADRINRRSKIPVTSLLSRRFVQSHARERFDVVNDDLKARLQDDIFRHSLQSLLRYEDRNTMRFSVEGRVPFLDTGLLRHLWRHDDEMIIKSGWNKRALRDVTRQLLPPMINRRRNKIGFTTPEEAWFRRMKNSLHEIFTSESFGRRKYFNQAAVVQAFRSYLAGRSSAETMTFWRLLNVELWMRTFIDQDPATIRHDIENILEDAENARPGMHPQAPPKDDYVPNGGKNLHTPDRRWARYPLRCDLVSKGDSIAALATARVEEFFEGLPGASPEALIPVDAAARWYLYVSEKIVAISQGRSFFTWEVHPGWWAKRLSRHVVKTPHGIGLGDPTTMQLAIDEIGLGRILVASGASLAGKAVGKRGLFYQIAGPGVRAIDGPTEYSAYPANVSAKLAPADPYGAAGRISAAIRARLPESITRRFGGTVIIDANDIGQNILGHDTGLPDRLLTAAFVDNPLGQGRQQTPLAVVFTGFPVSVWDGQDDQSTPVNPAYSGDLALLDAAGDEERQSSGESGAS</sequence>
<keyword evidence="6" id="KW-0028">Amino-acid biosynthesis</keyword>
<dbReference type="AlphaFoldDB" id="A0A543AZH4"/>
<dbReference type="RefSeq" id="WP_142041527.1">
    <property type="nucleotide sequence ID" value="NZ_JBHTGS010000001.1"/>
</dbReference>
<evidence type="ECO:0000313" key="11">
    <source>
        <dbReference type="Proteomes" id="UP000317043"/>
    </source>
</evidence>
<dbReference type="GO" id="GO:0006529">
    <property type="term" value="P:asparagine biosynthetic process"/>
    <property type="evidence" value="ECO:0007669"/>
    <property type="project" value="UniProtKB-KW"/>
</dbReference>
<dbReference type="InterPro" id="IPR014729">
    <property type="entry name" value="Rossmann-like_a/b/a_fold"/>
</dbReference>
<organism evidence="10 11">
    <name type="scientific">Stackebrandtia endophytica</name>
    <dbReference type="NCBI Taxonomy" id="1496996"/>
    <lineage>
        <taxon>Bacteria</taxon>
        <taxon>Bacillati</taxon>
        <taxon>Actinomycetota</taxon>
        <taxon>Actinomycetes</taxon>
        <taxon>Glycomycetales</taxon>
        <taxon>Glycomycetaceae</taxon>
        <taxon>Stackebrandtia</taxon>
    </lineage>
</organism>
<name>A0A543AZH4_9ACTN</name>
<comment type="caution">
    <text evidence="10">The sequence shown here is derived from an EMBL/GenBank/DDBJ whole genome shotgun (WGS) entry which is preliminary data.</text>
</comment>
<dbReference type="CDD" id="cd01991">
    <property type="entry name" value="Asn_synthase_B_C"/>
    <property type="match status" value="1"/>
</dbReference>
<protein>
    <recommendedName>
        <fullName evidence="3">asparagine synthase (glutamine-hydrolyzing)</fullName>
        <ecNumber evidence="3">6.3.5.4</ecNumber>
    </recommendedName>
</protein>
<feature type="domain" description="Glutamine amidotransferase type-2" evidence="9">
    <location>
        <begin position="2"/>
        <end position="213"/>
    </location>
</feature>
<dbReference type="EC" id="6.3.5.4" evidence="3"/>
<evidence type="ECO:0000259" key="9">
    <source>
        <dbReference type="PROSITE" id="PS51278"/>
    </source>
</evidence>
<evidence type="ECO:0000256" key="5">
    <source>
        <dbReference type="ARBA" id="ARBA00022840"/>
    </source>
</evidence>
<dbReference type="SUPFAM" id="SSF52402">
    <property type="entry name" value="Adenine nucleotide alpha hydrolases-like"/>
    <property type="match status" value="1"/>
</dbReference>
<evidence type="ECO:0000256" key="6">
    <source>
        <dbReference type="ARBA" id="ARBA00022888"/>
    </source>
</evidence>
<evidence type="ECO:0000256" key="8">
    <source>
        <dbReference type="ARBA" id="ARBA00048741"/>
    </source>
</evidence>
<dbReference type="Pfam" id="PF13537">
    <property type="entry name" value="GATase_7"/>
    <property type="match status" value="1"/>
</dbReference>
<dbReference type="PANTHER" id="PTHR43284">
    <property type="entry name" value="ASPARAGINE SYNTHETASE (GLUTAMINE-HYDROLYZING)"/>
    <property type="match status" value="1"/>
</dbReference>
<evidence type="ECO:0000256" key="2">
    <source>
        <dbReference type="ARBA" id="ARBA00005752"/>
    </source>
</evidence>
<dbReference type="PROSITE" id="PS51278">
    <property type="entry name" value="GATASE_TYPE_2"/>
    <property type="match status" value="1"/>
</dbReference>
<proteinExistence type="inferred from homology"/>
<dbReference type="InterPro" id="IPR006426">
    <property type="entry name" value="Asn_synth_AEB"/>
</dbReference>
<reference evidence="10 11" key="1">
    <citation type="submission" date="2019-06" db="EMBL/GenBank/DDBJ databases">
        <title>Sequencing the genomes of 1000 actinobacteria strains.</title>
        <authorList>
            <person name="Klenk H.-P."/>
        </authorList>
    </citation>
    <scope>NUCLEOTIDE SEQUENCE [LARGE SCALE GENOMIC DNA]</scope>
    <source>
        <strain evidence="10 11">DSM 45928</strain>
    </source>
</reference>
<dbReference type="Pfam" id="PF00733">
    <property type="entry name" value="Asn_synthase"/>
    <property type="match status" value="1"/>
</dbReference>
<keyword evidence="6" id="KW-0061">Asparagine biosynthesis</keyword>
<dbReference type="EMBL" id="VFOW01000001">
    <property type="protein sequence ID" value="TQL77910.1"/>
    <property type="molecule type" value="Genomic_DNA"/>
</dbReference>
<comment type="catalytic activity">
    <reaction evidence="8">
        <text>L-aspartate + L-glutamine + ATP + H2O = L-asparagine + L-glutamate + AMP + diphosphate + H(+)</text>
        <dbReference type="Rhea" id="RHEA:12228"/>
        <dbReference type="ChEBI" id="CHEBI:15377"/>
        <dbReference type="ChEBI" id="CHEBI:15378"/>
        <dbReference type="ChEBI" id="CHEBI:29985"/>
        <dbReference type="ChEBI" id="CHEBI:29991"/>
        <dbReference type="ChEBI" id="CHEBI:30616"/>
        <dbReference type="ChEBI" id="CHEBI:33019"/>
        <dbReference type="ChEBI" id="CHEBI:58048"/>
        <dbReference type="ChEBI" id="CHEBI:58359"/>
        <dbReference type="ChEBI" id="CHEBI:456215"/>
        <dbReference type="EC" id="6.3.5.4"/>
    </reaction>
</comment>
<accession>A0A543AZH4</accession>
<dbReference type="GO" id="GO:0005524">
    <property type="term" value="F:ATP binding"/>
    <property type="evidence" value="ECO:0007669"/>
    <property type="project" value="UniProtKB-KW"/>
</dbReference>
<dbReference type="Gene3D" id="3.40.50.620">
    <property type="entry name" value="HUPs"/>
    <property type="match status" value="1"/>
</dbReference>
<dbReference type="GO" id="GO:0004066">
    <property type="term" value="F:asparagine synthase (glutamine-hydrolyzing) activity"/>
    <property type="evidence" value="ECO:0007669"/>
    <property type="project" value="UniProtKB-EC"/>
</dbReference>
<dbReference type="InterPro" id="IPR029055">
    <property type="entry name" value="Ntn_hydrolases_N"/>
</dbReference>
<keyword evidence="4" id="KW-0547">Nucleotide-binding</keyword>
<comment type="similarity">
    <text evidence="2">Belongs to the asparagine synthetase family.</text>
</comment>
<keyword evidence="7" id="KW-0315">Glutamine amidotransferase</keyword>
<evidence type="ECO:0000256" key="3">
    <source>
        <dbReference type="ARBA" id="ARBA00012737"/>
    </source>
</evidence>
<evidence type="ECO:0000313" key="10">
    <source>
        <dbReference type="EMBL" id="TQL77910.1"/>
    </source>
</evidence>
<comment type="pathway">
    <text evidence="1">Amino-acid biosynthesis; L-asparagine biosynthesis; L-asparagine from L-aspartate (L-Gln route): step 1/1.</text>
</comment>
<dbReference type="NCBIfam" id="TIGR01536">
    <property type="entry name" value="asn_synth_AEB"/>
    <property type="match status" value="1"/>
</dbReference>
<dbReference type="OrthoDB" id="9763290at2"/>
<dbReference type="InterPro" id="IPR033738">
    <property type="entry name" value="AsnB_N"/>
</dbReference>
<evidence type="ECO:0000256" key="4">
    <source>
        <dbReference type="ARBA" id="ARBA00022741"/>
    </source>
</evidence>
<dbReference type="SUPFAM" id="SSF144010">
    <property type="entry name" value="CofE-like"/>
    <property type="match status" value="1"/>
</dbReference>
<dbReference type="InterPro" id="IPR051786">
    <property type="entry name" value="ASN_synthetase/amidase"/>
</dbReference>
<gene>
    <name evidence="10" type="ORF">FB566_3484</name>
</gene>
<dbReference type="InterPro" id="IPR017932">
    <property type="entry name" value="GATase_2_dom"/>
</dbReference>
<dbReference type="InterPro" id="IPR001962">
    <property type="entry name" value="Asn_synthase"/>
</dbReference>
<dbReference type="InParanoid" id="A0A543AZH4"/>
<evidence type="ECO:0000256" key="7">
    <source>
        <dbReference type="ARBA" id="ARBA00022962"/>
    </source>
</evidence>
<dbReference type="Proteomes" id="UP000317043">
    <property type="component" value="Unassembled WGS sequence"/>
</dbReference>